<feature type="domain" description="Dickkopf N-terminal cysteine-rich" evidence="1">
    <location>
        <begin position="136"/>
        <end position="182"/>
    </location>
</feature>
<dbReference type="GO" id="GO:0030178">
    <property type="term" value="P:negative regulation of Wnt signaling pathway"/>
    <property type="evidence" value="ECO:0007669"/>
    <property type="project" value="InterPro"/>
</dbReference>
<proteinExistence type="predicted"/>
<dbReference type="EMBL" id="CAIIXF020000005">
    <property type="protein sequence ID" value="CAH1783121.1"/>
    <property type="molecule type" value="Genomic_DNA"/>
</dbReference>
<gene>
    <name evidence="2" type="ORF">OFUS_LOCUS9488</name>
</gene>
<keyword evidence="3" id="KW-1185">Reference proteome</keyword>
<organism evidence="2 3">
    <name type="scientific">Owenia fusiformis</name>
    <name type="common">Polychaete worm</name>
    <dbReference type="NCBI Taxonomy" id="6347"/>
    <lineage>
        <taxon>Eukaryota</taxon>
        <taxon>Metazoa</taxon>
        <taxon>Spiralia</taxon>
        <taxon>Lophotrochozoa</taxon>
        <taxon>Annelida</taxon>
        <taxon>Polychaeta</taxon>
        <taxon>Sedentaria</taxon>
        <taxon>Canalipalpata</taxon>
        <taxon>Sabellida</taxon>
        <taxon>Oweniida</taxon>
        <taxon>Oweniidae</taxon>
        <taxon>Owenia</taxon>
    </lineage>
</organism>
<dbReference type="AlphaFoldDB" id="A0A8S4NST4"/>
<reference evidence="2" key="1">
    <citation type="submission" date="2022-03" db="EMBL/GenBank/DDBJ databases">
        <authorList>
            <person name="Martin C."/>
        </authorList>
    </citation>
    <scope>NUCLEOTIDE SEQUENCE</scope>
</reference>
<feature type="non-terminal residue" evidence="2">
    <location>
        <position position="1"/>
    </location>
</feature>
<dbReference type="GO" id="GO:0005576">
    <property type="term" value="C:extracellular region"/>
    <property type="evidence" value="ECO:0007669"/>
    <property type="project" value="InterPro"/>
</dbReference>
<protein>
    <recommendedName>
        <fullName evidence="1">Dickkopf N-terminal cysteine-rich domain-containing protein</fullName>
    </recommendedName>
</protein>
<name>A0A8S4NST4_OWEFU</name>
<evidence type="ECO:0000259" key="1">
    <source>
        <dbReference type="Pfam" id="PF04706"/>
    </source>
</evidence>
<sequence length="189" mass="20601">KEFCGSGSIQRCVPKKPNGSPCDTKEECLSSICENNFCLPRCDSDGDCPSVQYCSSERCTNKVPSGSGCTEDKACLNGPCINDICRTECQFDNQCDVESFCNPQSFCEEKRDPGEACENNKECKGVCAETGCSNGCTTNKDCLEDQFCVIEERTCRLKKKSGERCGESDECISKSCVFGICACSKDIDC</sequence>
<evidence type="ECO:0000313" key="2">
    <source>
        <dbReference type="EMBL" id="CAH1783121.1"/>
    </source>
</evidence>
<evidence type="ECO:0000313" key="3">
    <source>
        <dbReference type="Proteomes" id="UP000749559"/>
    </source>
</evidence>
<comment type="caution">
    <text evidence="2">The sequence shown here is derived from an EMBL/GenBank/DDBJ whole genome shotgun (WGS) entry which is preliminary data.</text>
</comment>
<dbReference type="Pfam" id="PF04706">
    <property type="entry name" value="Dickkopf_N"/>
    <property type="match status" value="1"/>
</dbReference>
<dbReference type="InterPro" id="IPR006796">
    <property type="entry name" value="Dickkopf_N"/>
</dbReference>
<feature type="non-terminal residue" evidence="2">
    <location>
        <position position="189"/>
    </location>
</feature>
<accession>A0A8S4NST4</accession>
<dbReference type="OrthoDB" id="4405280at2759"/>
<dbReference type="Proteomes" id="UP000749559">
    <property type="component" value="Unassembled WGS sequence"/>
</dbReference>